<dbReference type="KEGG" id="pki:111859638"/>
<feature type="transmembrane region" description="Helical" evidence="7">
    <location>
        <begin position="295"/>
        <end position="315"/>
    </location>
</feature>
<dbReference type="SUPFAM" id="SSF111352">
    <property type="entry name" value="Ammonium transporter"/>
    <property type="match status" value="1"/>
</dbReference>
<feature type="transmembrane region" description="Helical" evidence="7">
    <location>
        <begin position="171"/>
        <end position="189"/>
    </location>
</feature>
<comment type="function">
    <text evidence="6">Functions as an ammonia transporter. May play a role in the elimination of ammonia in the gill.</text>
</comment>
<feature type="transmembrane region" description="Helical" evidence="7">
    <location>
        <begin position="239"/>
        <end position="258"/>
    </location>
</feature>
<evidence type="ECO:0000256" key="2">
    <source>
        <dbReference type="ARBA" id="ARBA00011036"/>
    </source>
</evidence>
<dbReference type="PANTHER" id="PTHR11730">
    <property type="entry name" value="AMMONIUM TRANSPORTER"/>
    <property type="match status" value="1"/>
</dbReference>
<feature type="transmembrane region" description="Helical" evidence="7">
    <location>
        <begin position="327"/>
        <end position="349"/>
    </location>
</feature>
<feature type="transmembrane region" description="Helical" evidence="7">
    <location>
        <begin position="140"/>
        <end position="159"/>
    </location>
</feature>
<evidence type="ECO:0000256" key="1">
    <source>
        <dbReference type="ARBA" id="ARBA00004141"/>
    </source>
</evidence>
<dbReference type="GO" id="GO:0097272">
    <property type="term" value="P:ammonium homeostasis"/>
    <property type="evidence" value="ECO:0007669"/>
    <property type="project" value="TreeGrafter"/>
</dbReference>
<dbReference type="Ensembl" id="ENSPKIT00000005780.1">
    <property type="protein sequence ID" value="ENSPKIP00000025058.1"/>
    <property type="gene ID" value="ENSPKIG00000008067.1"/>
</dbReference>
<keyword evidence="4 7" id="KW-1133">Transmembrane helix</keyword>
<proteinExistence type="inferred from homology"/>
<feature type="domain" description="Ammonium transporter AmtB-like" evidence="8">
    <location>
        <begin position="24"/>
        <end position="388"/>
    </location>
</feature>
<dbReference type="STRING" id="1676925.ENSPKIP00000025058"/>
<dbReference type="GO" id="GO:0005886">
    <property type="term" value="C:plasma membrane"/>
    <property type="evidence" value="ECO:0007669"/>
    <property type="project" value="InterPro"/>
</dbReference>
<protein>
    <submittedName>
        <fullName evidence="9">Rh blood group, D antigen</fullName>
    </submittedName>
</protein>
<dbReference type="PANTHER" id="PTHR11730:SF120">
    <property type="entry name" value="RH BLOOD GROUP, D ANTIGEN"/>
    <property type="match status" value="1"/>
</dbReference>
<evidence type="ECO:0000256" key="3">
    <source>
        <dbReference type="ARBA" id="ARBA00022692"/>
    </source>
</evidence>
<evidence type="ECO:0000313" key="9">
    <source>
        <dbReference type="Ensembl" id="ENSPKIP00000025058.1"/>
    </source>
</evidence>
<comment type="similarity">
    <text evidence="2">Belongs to the ammonium transporter (TC 2.A.49) family. Rh subfamily.</text>
</comment>
<dbReference type="Gene3D" id="1.10.3430.10">
    <property type="entry name" value="Ammonium transporter AmtB like domains"/>
    <property type="match status" value="1"/>
</dbReference>
<comment type="subcellular location">
    <subcellularLocation>
        <location evidence="1">Membrane</location>
        <topology evidence="1">Multi-pass membrane protein</topology>
    </subcellularLocation>
</comment>
<dbReference type="PRINTS" id="PR00342">
    <property type="entry name" value="RHESUSRHD"/>
</dbReference>
<dbReference type="InterPro" id="IPR002229">
    <property type="entry name" value="RhesusRHD"/>
</dbReference>
<feature type="transmembrane region" description="Helical" evidence="7">
    <location>
        <begin position="361"/>
        <end position="391"/>
    </location>
</feature>
<dbReference type="Proteomes" id="UP000261540">
    <property type="component" value="Unplaced"/>
</dbReference>
<dbReference type="GO" id="GO:0008519">
    <property type="term" value="F:ammonium channel activity"/>
    <property type="evidence" value="ECO:0007669"/>
    <property type="project" value="InterPro"/>
</dbReference>
<dbReference type="GeneTree" id="ENSGT00950000182844"/>
<keyword evidence="5 7" id="KW-0472">Membrane</keyword>
<name>A0A3B3S3F5_9TELE</name>
<dbReference type="CTD" id="6007"/>
<reference evidence="9" key="2">
    <citation type="submission" date="2025-09" db="UniProtKB">
        <authorList>
            <consortium name="Ensembl"/>
        </authorList>
    </citation>
    <scope>IDENTIFICATION</scope>
</reference>
<feature type="transmembrane region" description="Helical" evidence="7">
    <location>
        <begin position="270"/>
        <end position="289"/>
    </location>
</feature>
<keyword evidence="3 7" id="KW-0812">Transmembrane</keyword>
<evidence type="ECO:0000256" key="7">
    <source>
        <dbReference type="SAM" id="Phobius"/>
    </source>
</evidence>
<feature type="transmembrane region" description="Helical" evidence="7">
    <location>
        <begin position="12"/>
        <end position="35"/>
    </location>
</feature>
<organism evidence="9 10">
    <name type="scientific">Paramormyrops kingsleyae</name>
    <dbReference type="NCBI Taxonomy" id="1676925"/>
    <lineage>
        <taxon>Eukaryota</taxon>
        <taxon>Metazoa</taxon>
        <taxon>Chordata</taxon>
        <taxon>Craniata</taxon>
        <taxon>Vertebrata</taxon>
        <taxon>Euteleostomi</taxon>
        <taxon>Actinopterygii</taxon>
        <taxon>Neopterygii</taxon>
        <taxon>Teleostei</taxon>
        <taxon>Osteoglossocephala</taxon>
        <taxon>Osteoglossomorpha</taxon>
        <taxon>Osteoglossiformes</taxon>
        <taxon>Mormyridae</taxon>
        <taxon>Paramormyrops</taxon>
    </lineage>
</organism>
<evidence type="ECO:0000256" key="6">
    <source>
        <dbReference type="ARBA" id="ARBA00025220"/>
    </source>
</evidence>
<evidence type="ECO:0000256" key="5">
    <source>
        <dbReference type="ARBA" id="ARBA00023136"/>
    </source>
</evidence>
<evidence type="ECO:0000313" key="10">
    <source>
        <dbReference type="Proteomes" id="UP000261540"/>
    </source>
</evidence>
<dbReference type="Pfam" id="PF00909">
    <property type="entry name" value="Ammonium_transp"/>
    <property type="match status" value="1"/>
</dbReference>
<keyword evidence="10" id="KW-1185">Reference proteome</keyword>
<evidence type="ECO:0000259" key="8">
    <source>
        <dbReference type="Pfam" id="PF00909"/>
    </source>
</evidence>
<feature type="transmembrane region" description="Helical" evidence="7">
    <location>
        <begin position="55"/>
        <end position="75"/>
    </location>
</feature>
<dbReference type="InterPro" id="IPR024041">
    <property type="entry name" value="NH4_transpt_AmtB-like_dom"/>
</dbReference>
<sequence>MAPRYAPSLRAPLPLSILLLQMGFAALFALYARLAEPEVTADNHFTNTYAGFQDVNVMLFLGFGLLATCFVRYAFSSLAFVLLLGSCSVQWAILANGFLYHFHDGKIWISLRSLAEAQLCAISCLIAMGSVLGKTNPVQLLLMALLEVTGFIANTWILHTFLKAEVMYSSALLHIFASFFGVIMSWTLVQKQPELQHEKEKLDRKTALFSMMGVLFLWMFWPSFLFGLVAPSLPACKMAAIYSTYLSMAASAISAFTISMVMSPRGKINMAHIQGAMLAGGVAMTFVISVNHMPWVAITTGMCAGLLSTMGLLYLKPHLELTFGCHDTCGVLSVHGLPGILGWAAYLFVQVSHAPDTAWSQSMFCICSLLITLSTSAIAGGLTGFLLKWTIWRPPQDRKRFEDQAFWKFEHLAMEQ</sequence>
<dbReference type="InterPro" id="IPR029020">
    <property type="entry name" value="Ammonium/urea_transptr"/>
</dbReference>
<accession>A0A3B3S3F5</accession>
<evidence type="ECO:0000256" key="4">
    <source>
        <dbReference type="ARBA" id="ARBA00022989"/>
    </source>
</evidence>
<feature type="transmembrane region" description="Helical" evidence="7">
    <location>
        <begin position="114"/>
        <end position="133"/>
    </location>
</feature>
<feature type="transmembrane region" description="Helical" evidence="7">
    <location>
        <begin position="209"/>
        <end position="233"/>
    </location>
</feature>
<dbReference type="AlphaFoldDB" id="A0A3B3S3F5"/>
<reference evidence="9" key="1">
    <citation type="submission" date="2025-08" db="UniProtKB">
        <authorList>
            <consortium name="Ensembl"/>
        </authorList>
    </citation>
    <scope>IDENTIFICATION</scope>
</reference>
<dbReference type="OrthoDB" id="8884035at2759"/>
<feature type="transmembrane region" description="Helical" evidence="7">
    <location>
        <begin position="82"/>
        <end position="102"/>
    </location>
</feature>